<dbReference type="AlphaFoldDB" id="A0A7C1I879"/>
<accession>A0A7C1I879</accession>
<evidence type="ECO:0000313" key="1">
    <source>
        <dbReference type="EMBL" id="HDS11249.1"/>
    </source>
</evidence>
<gene>
    <name evidence="1" type="ORF">ENO04_06555</name>
</gene>
<comment type="caution">
    <text evidence="1">The sequence shown here is derived from an EMBL/GenBank/DDBJ whole genome shotgun (WGS) entry which is preliminary data.</text>
</comment>
<organism evidence="1">
    <name type="scientific">Fervidicoccus fontis</name>
    <dbReference type="NCBI Taxonomy" id="683846"/>
    <lineage>
        <taxon>Archaea</taxon>
        <taxon>Thermoproteota</taxon>
        <taxon>Thermoprotei</taxon>
        <taxon>Fervidicoccales</taxon>
        <taxon>Fervidicoccaceae</taxon>
        <taxon>Fervidicoccus</taxon>
    </lineage>
</organism>
<dbReference type="EMBL" id="DSDY01000194">
    <property type="protein sequence ID" value="HDS11249.1"/>
    <property type="molecule type" value="Genomic_DNA"/>
</dbReference>
<proteinExistence type="predicted"/>
<evidence type="ECO:0008006" key="2">
    <source>
        <dbReference type="Google" id="ProtNLM"/>
    </source>
</evidence>
<reference evidence="1" key="1">
    <citation type="journal article" date="2020" name="mSystems">
        <title>Genome- and Community-Level Interaction Insights into Carbon Utilization and Element Cycling Functions of Hydrothermarchaeota in Hydrothermal Sediment.</title>
        <authorList>
            <person name="Zhou Z."/>
            <person name="Liu Y."/>
            <person name="Xu W."/>
            <person name="Pan J."/>
            <person name="Luo Z.H."/>
            <person name="Li M."/>
        </authorList>
    </citation>
    <scope>NUCLEOTIDE SEQUENCE [LARGE SCALE GENOMIC DNA]</scope>
    <source>
        <strain evidence="1">SpSt-123</strain>
    </source>
</reference>
<protein>
    <recommendedName>
        <fullName evidence="2">ATPase</fullName>
    </recommendedName>
</protein>
<sequence>MRILVAGLNVFDSGKTWVSIAMYKAALARGFKPSIYKPVASFNLWFGYGTYMESMKRKLLLSNDVLLYENYLKVTDLSMVNPISIALAPLDPDKYRVQRAIESYHRDSQDLFQQIVLSRVSTCNGKTVHYIFPENLGKLSTIMESRVRELSLALGSTPSNIEEFKAFSCLCFERGGFNEVRGEIIRGIRLSYN</sequence>
<name>A0A7C1I879_9CREN</name>